<feature type="transmembrane region" description="Helical" evidence="2">
    <location>
        <begin position="129"/>
        <end position="151"/>
    </location>
</feature>
<protein>
    <recommendedName>
        <fullName evidence="5">Membrane protein YmcC</fullName>
    </recommendedName>
</protein>
<gene>
    <name evidence="3" type="ORF">SAMN05216174_102362</name>
</gene>
<keyword evidence="2" id="KW-1133">Transmembrane helix</keyword>
<keyword evidence="4" id="KW-1185">Reference proteome</keyword>
<evidence type="ECO:0008006" key="5">
    <source>
        <dbReference type="Google" id="ProtNLM"/>
    </source>
</evidence>
<name>A0A1G6M3T8_9PSEU</name>
<reference evidence="4" key="1">
    <citation type="submission" date="2016-10" db="EMBL/GenBank/DDBJ databases">
        <authorList>
            <person name="Varghese N."/>
            <person name="Submissions S."/>
        </authorList>
    </citation>
    <scope>NUCLEOTIDE SEQUENCE [LARGE SCALE GENOMIC DNA]</scope>
    <source>
        <strain evidence="4">IBRC-M 10403</strain>
    </source>
</reference>
<feature type="region of interest" description="Disordered" evidence="1">
    <location>
        <begin position="187"/>
        <end position="241"/>
    </location>
</feature>
<sequence length="241" mass="26118">MGNFFDWITENPMVALIAACEVGFWVLLGAGLLARYLLRWRRTSVALLVATPALDVVLLTAAVIDIGNGGHATTAHALGAAYLGFSVAFGHSIIRWADQRAAHRFAGGPPPQRPPKRGPERQRHEWREWAKCLVACSIGVAVLALLSFVVGTPDRTEVLWSSWIPRLATITAIWFAVGPLWTLFDPKKQTPEPIPEDQSADQAPNAQWERAGQHTHPATAPKAARCSAGAGQDTRPPANEA</sequence>
<evidence type="ECO:0000313" key="3">
    <source>
        <dbReference type="EMBL" id="SDC50101.1"/>
    </source>
</evidence>
<dbReference type="EMBL" id="FMZZ01000002">
    <property type="protein sequence ID" value="SDC50101.1"/>
    <property type="molecule type" value="Genomic_DNA"/>
</dbReference>
<dbReference type="STRING" id="1271860.SAMN05216174_102362"/>
<dbReference type="Proteomes" id="UP000199501">
    <property type="component" value="Unassembled WGS sequence"/>
</dbReference>
<evidence type="ECO:0000256" key="1">
    <source>
        <dbReference type="SAM" id="MobiDB-lite"/>
    </source>
</evidence>
<keyword evidence="2" id="KW-0472">Membrane</keyword>
<organism evidence="3 4">
    <name type="scientific">Actinokineospora iranica</name>
    <dbReference type="NCBI Taxonomy" id="1271860"/>
    <lineage>
        <taxon>Bacteria</taxon>
        <taxon>Bacillati</taxon>
        <taxon>Actinomycetota</taxon>
        <taxon>Actinomycetes</taxon>
        <taxon>Pseudonocardiales</taxon>
        <taxon>Pseudonocardiaceae</taxon>
        <taxon>Actinokineospora</taxon>
    </lineage>
</organism>
<feature type="transmembrane region" description="Helical" evidence="2">
    <location>
        <begin position="12"/>
        <end position="33"/>
    </location>
</feature>
<feature type="transmembrane region" description="Helical" evidence="2">
    <location>
        <begin position="76"/>
        <end position="94"/>
    </location>
</feature>
<feature type="transmembrane region" description="Helical" evidence="2">
    <location>
        <begin position="163"/>
        <end position="184"/>
    </location>
</feature>
<evidence type="ECO:0000256" key="2">
    <source>
        <dbReference type="SAM" id="Phobius"/>
    </source>
</evidence>
<evidence type="ECO:0000313" key="4">
    <source>
        <dbReference type="Proteomes" id="UP000199501"/>
    </source>
</evidence>
<accession>A0A1G6M3T8</accession>
<proteinExistence type="predicted"/>
<feature type="transmembrane region" description="Helical" evidence="2">
    <location>
        <begin position="45"/>
        <end position="64"/>
    </location>
</feature>
<keyword evidence="2" id="KW-0812">Transmembrane</keyword>
<dbReference type="AlphaFoldDB" id="A0A1G6M3T8"/>